<evidence type="ECO:0000313" key="2">
    <source>
        <dbReference type="Proteomes" id="UP000464620"/>
    </source>
</evidence>
<sequence length="64" mass="7580">MMLDKDQLGALGYDRYVTNGPFHHNGSIYPQLIYFAHYFFLYPTSSEILSFEHNSFSFHNFSCY</sequence>
<dbReference type="AlphaFoldDB" id="A0A6B9V8G8"/>
<evidence type="ECO:0000313" key="1">
    <source>
        <dbReference type="EMBL" id="QHN77633.1"/>
    </source>
</evidence>
<proteinExistence type="predicted"/>
<protein>
    <submittedName>
        <fullName evidence="1">Uncharacterized protein</fullName>
    </submittedName>
</protein>
<dbReference type="Proteomes" id="UP000464620">
    <property type="component" value="Chromosome B09"/>
</dbReference>
<reference evidence="1 2" key="1">
    <citation type="submission" date="2020-01" db="EMBL/GenBank/DDBJ databases">
        <title>Genome sequence of Arachis hypogaea, cultivar Shitouqi.</title>
        <authorList>
            <person name="Zhuang W."/>
            <person name="Chen H."/>
            <person name="Varshney R."/>
            <person name="Wang D."/>
            <person name="Ming R."/>
        </authorList>
    </citation>
    <scope>NUCLEOTIDE SEQUENCE [LARGE SCALE GENOMIC DNA]</scope>
    <source>
        <tissue evidence="1">Young leaf</tissue>
    </source>
</reference>
<dbReference type="EMBL" id="CP031001">
    <property type="protein sequence ID" value="QHN77633.1"/>
    <property type="molecule type" value="Genomic_DNA"/>
</dbReference>
<name>A0A6B9V8G8_ARAHY</name>
<accession>A0A6B9V8G8</accession>
<organism evidence="1 2">
    <name type="scientific">Arachis hypogaea</name>
    <name type="common">Peanut</name>
    <dbReference type="NCBI Taxonomy" id="3818"/>
    <lineage>
        <taxon>Eukaryota</taxon>
        <taxon>Viridiplantae</taxon>
        <taxon>Streptophyta</taxon>
        <taxon>Embryophyta</taxon>
        <taxon>Tracheophyta</taxon>
        <taxon>Spermatophyta</taxon>
        <taxon>Magnoliopsida</taxon>
        <taxon>eudicotyledons</taxon>
        <taxon>Gunneridae</taxon>
        <taxon>Pentapetalae</taxon>
        <taxon>rosids</taxon>
        <taxon>fabids</taxon>
        <taxon>Fabales</taxon>
        <taxon>Fabaceae</taxon>
        <taxon>Papilionoideae</taxon>
        <taxon>50 kb inversion clade</taxon>
        <taxon>dalbergioids sensu lato</taxon>
        <taxon>Dalbergieae</taxon>
        <taxon>Pterocarpus clade</taxon>
        <taxon>Arachis</taxon>
    </lineage>
</organism>
<gene>
    <name evidence="1" type="ORF">DS421_19g654400</name>
</gene>